<dbReference type="STRING" id="188477.A0A3S0ZJL4"/>
<keyword evidence="5" id="KW-1185">Reference proteome</keyword>
<dbReference type="EMBL" id="RQTK01001917">
    <property type="protein sequence ID" value="RUS68933.1"/>
    <property type="molecule type" value="Genomic_DNA"/>
</dbReference>
<evidence type="ECO:0008006" key="6">
    <source>
        <dbReference type="Google" id="ProtNLM"/>
    </source>
</evidence>
<evidence type="ECO:0000313" key="5">
    <source>
        <dbReference type="Proteomes" id="UP000271974"/>
    </source>
</evidence>
<dbReference type="Pfam" id="PF14529">
    <property type="entry name" value="Exo_endo_phos_2"/>
    <property type="match status" value="1"/>
</dbReference>
<dbReference type="InterPro" id="IPR002156">
    <property type="entry name" value="RNaseH_domain"/>
</dbReference>
<dbReference type="GO" id="GO:0004523">
    <property type="term" value="F:RNA-DNA hybrid ribonuclease activity"/>
    <property type="evidence" value="ECO:0007669"/>
    <property type="project" value="InterPro"/>
</dbReference>
<comment type="caution">
    <text evidence="4">The sequence shown here is derived from an EMBL/GenBank/DDBJ whole genome shotgun (WGS) entry which is preliminary data.</text>
</comment>
<dbReference type="Proteomes" id="UP000271974">
    <property type="component" value="Unassembled WGS sequence"/>
</dbReference>
<dbReference type="InterPro" id="IPR000477">
    <property type="entry name" value="RT_dom"/>
</dbReference>
<evidence type="ECO:0000259" key="3">
    <source>
        <dbReference type="PROSITE" id="PS50879"/>
    </source>
</evidence>
<dbReference type="InterPro" id="IPR036691">
    <property type="entry name" value="Endo/exonu/phosph_ase_sf"/>
</dbReference>
<gene>
    <name evidence="4" type="ORF">EGW08_023309</name>
</gene>
<dbReference type="InterPro" id="IPR052560">
    <property type="entry name" value="RdDP_mobile_element"/>
</dbReference>
<dbReference type="PANTHER" id="PTHR36688">
    <property type="entry name" value="ENDO/EXONUCLEASE/PHOSPHATASE DOMAIN-CONTAINING PROTEIN"/>
    <property type="match status" value="1"/>
</dbReference>
<dbReference type="CDD" id="cd01650">
    <property type="entry name" value="RT_nLTR_like"/>
    <property type="match status" value="1"/>
</dbReference>
<dbReference type="InterPro" id="IPR043502">
    <property type="entry name" value="DNA/RNA_pol_sf"/>
</dbReference>
<dbReference type="Gene3D" id="3.60.10.10">
    <property type="entry name" value="Endonuclease/exonuclease/phosphatase"/>
    <property type="match status" value="1"/>
</dbReference>
<dbReference type="CDD" id="cd09276">
    <property type="entry name" value="Rnase_HI_RT_non_LTR"/>
    <property type="match status" value="1"/>
</dbReference>
<dbReference type="Pfam" id="PF00078">
    <property type="entry name" value="RVT_1"/>
    <property type="match status" value="1"/>
</dbReference>
<dbReference type="SUPFAM" id="SSF53098">
    <property type="entry name" value="Ribonuclease H-like"/>
    <property type="match status" value="1"/>
</dbReference>
<dbReference type="PROSITE" id="PS50878">
    <property type="entry name" value="RT_POL"/>
    <property type="match status" value="1"/>
</dbReference>
<protein>
    <recommendedName>
        <fullName evidence="6">Reverse transcriptase domain-containing protein</fullName>
    </recommendedName>
</protein>
<feature type="compositionally biased region" description="Low complexity" evidence="1">
    <location>
        <begin position="1"/>
        <end position="17"/>
    </location>
</feature>
<accession>A0A3S0ZJL4</accession>
<dbReference type="InterPro" id="IPR005135">
    <property type="entry name" value="Endo/exonuclease/phosphatase"/>
</dbReference>
<dbReference type="OrthoDB" id="6147158at2759"/>
<evidence type="ECO:0000313" key="4">
    <source>
        <dbReference type="EMBL" id="RUS68933.1"/>
    </source>
</evidence>
<name>A0A3S0ZJL4_ELYCH</name>
<dbReference type="GO" id="GO:0006259">
    <property type="term" value="P:DNA metabolic process"/>
    <property type="evidence" value="ECO:0007669"/>
    <property type="project" value="UniProtKB-ARBA"/>
</dbReference>
<dbReference type="GO" id="GO:0003676">
    <property type="term" value="F:nucleic acid binding"/>
    <property type="evidence" value="ECO:0007669"/>
    <property type="project" value="InterPro"/>
</dbReference>
<dbReference type="SUPFAM" id="SSF56219">
    <property type="entry name" value="DNase I-like"/>
    <property type="match status" value="1"/>
</dbReference>
<dbReference type="PROSITE" id="PS50879">
    <property type="entry name" value="RNASE_H_1"/>
    <property type="match status" value="1"/>
</dbReference>
<proteinExistence type="predicted"/>
<dbReference type="PANTHER" id="PTHR36688:SF2">
    <property type="entry name" value="ENDONUCLEASE_EXONUCLEASE_PHOSPHATASE DOMAIN-CONTAINING PROTEIN"/>
    <property type="match status" value="1"/>
</dbReference>
<reference evidence="4 5" key="1">
    <citation type="submission" date="2019-01" db="EMBL/GenBank/DDBJ databases">
        <title>A draft genome assembly of the solar-powered sea slug Elysia chlorotica.</title>
        <authorList>
            <person name="Cai H."/>
            <person name="Li Q."/>
            <person name="Fang X."/>
            <person name="Li J."/>
            <person name="Curtis N.E."/>
            <person name="Altenburger A."/>
            <person name="Shibata T."/>
            <person name="Feng M."/>
            <person name="Maeda T."/>
            <person name="Schwartz J.A."/>
            <person name="Shigenobu S."/>
            <person name="Lundholm N."/>
            <person name="Nishiyama T."/>
            <person name="Yang H."/>
            <person name="Hasebe M."/>
            <person name="Li S."/>
            <person name="Pierce S.K."/>
            <person name="Wang J."/>
        </authorList>
    </citation>
    <scope>NUCLEOTIDE SEQUENCE [LARGE SCALE GENOMIC DNA]</scope>
    <source>
        <strain evidence="4">EC2010</strain>
        <tissue evidence="4">Whole organism of an adult</tissue>
    </source>
</reference>
<dbReference type="InterPro" id="IPR012337">
    <property type="entry name" value="RNaseH-like_sf"/>
</dbReference>
<feature type="domain" description="RNase H type-1" evidence="3">
    <location>
        <begin position="1017"/>
        <end position="1153"/>
    </location>
</feature>
<evidence type="ECO:0000256" key="1">
    <source>
        <dbReference type="SAM" id="MobiDB-lite"/>
    </source>
</evidence>
<feature type="domain" description="Reverse transcriptase" evidence="2">
    <location>
        <begin position="536"/>
        <end position="807"/>
    </location>
</feature>
<organism evidence="4 5">
    <name type="scientific">Elysia chlorotica</name>
    <name type="common">Eastern emerald elysia</name>
    <name type="synonym">Sea slug</name>
    <dbReference type="NCBI Taxonomy" id="188477"/>
    <lineage>
        <taxon>Eukaryota</taxon>
        <taxon>Metazoa</taxon>
        <taxon>Spiralia</taxon>
        <taxon>Lophotrochozoa</taxon>
        <taxon>Mollusca</taxon>
        <taxon>Gastropoda</taxon>
        <taxon>Heterobranchia</taxon>
        <taxon>Euthyneura</taxon>
        <taxon>Panpulmonata</taxon>
        <taxon>Sacoglossa</taxon>
        <taxon>Placobranchoidea</taxon>
        <taxon>Plakobranchidae</taxon>
        <taxon>Elysia</taxon>
    </lineage>
</organism>
<sequence length="1359" mass="152885">MGHRSSPTPSQTMSSTTNRYTLGGTRKKPRNDHIGKRLRTVPGQCRVASGGLPRGRTPEPLQILQLNVQGCTTLRHTQVRKLLHERGVHVILAQEVLLGQSKSYSLPGYTLTTCTCRDRGKTCRGIATYVRKDMKSKVENMHNSTGTDSQKVSVWWEDQKYNIVNWYQPPSDKRVSLDFGDDRHQYKHTIIAGDANAHHTSFGYSNNDAAGNWIVDVTTSTNLTCLVTDRSEPTFLHSKGGLYRPDTCIVSSDLLDDTKREVLEDVGSDHLPSLITVNRLRRPRPREQARWNLRKADWSAYANLLDGKVESIDMEVGTVDKASEKLTDAIKDSAKRTIPRGVRKKFTPGWTNELKEAVAKRQAARKDFIRNPTATTRKRYNAFTRRAKRVGEAVRKKEWSKVCENLNFTSQPRKAWQLIRRLEKSRTVSTEPIEVQGRPLLTDRSQAEAFTRHYTRSEQVDSQAYTKMTLKEKKRLERRPTVPSRLFTAEFSMAELEGALSKAKKGKAAGSDGIPVELLQHMGPKAKAALLKLYNRSWTSGTIPTAWRTAIVVPVLKRGKNASSISSYRPISLISALSKTIERMVNDRVYYHMEAAGLLDANQAGFRRHRSTVDQLVHLTQRVINAWQAREHTVAVFVDLKQAYDRVWRPGLLLKLQRYGVNGRMYNWLKGFLSARYIRTKVNGTYSKSQALRTGLPQGSALSCTLFLCFLNDLSDAIPTFNRLSFADDIALWQSDVDIDRATAALNHDLVSLRHYCRRWKMTINAAKTVYAVFSNSREVLAKDLEVKLGDIPLERESLPRYLGLTLDPRLNLTAHVEQLVKKAQDRVSLMRKLAGTSWGSGMTSLRTLYVTFVRPVLEYANPILNLASKTSLEKLNRVQNSALRMVTGGLRSTPITALELATRCEPLRLRREQQTLAAKERYLRFEDHNPLKRMASSFEEARRRIKKSSFLSTCAELEPRYNPPLNRAPLDGPEWPPDLAPSPIEVKLDLGINGRKVDTPAQVLKAAALECISAYPTEFARCYIDGSASGGVSDGGYGIYIEWGNNERLRESGPVGKTTCSYACERKALARCAQLLKERNDKGELQGAVILCDCHGLVRRAGSFNPTGLGTLVRTVEEIRKTGTRVACQWIPSHVGIRGNEIADGLANEGRQAPQPDGDLNLTDSIQRLGTKMSEWWKAEARIDNDERFSRLYEASRTRADDLNALSRGEAIQVFRLRTEHSLLQCSMSKRGWCPMASCRLCGYVSESTKHVLFFCPAMRDCRSDEWRRQDRRTVLWGNKYAMAEAARLNPARICDDSLPTPASGGNDMAAPEFAPRRLVEPRQEVFTVPPISAGGNLYDIHPMRRGVSGPGTFLNGL</sequence>
<dbReference type="SUPFAM" id="SSF56672">
    <property type="entry name" value="DNA/RNA polymerases"/>
    <property type="match status" value="1"/>
</dbReference>
<dbReference type="Gene3D" id="3.30.420.10">
    <property type="entry name" value="Ribonuclease H-like superfamily/Ribonuclease H"/>
    <property type="match status" value="1"/>
</dbReference>
<evidence type="ECO:0000259" key="2">
    <source>
        <dbReference type="PROSITE" id="PS50878"/>
    </source>
</evidence>
<dbReference type="InterPro" id="IPR036397">
    <property type="entry name" value="RNaseH_sf"/>
</dbReference>
<feature type="region of interest" description="Disordered" evidence="1">
    <location>
        <begin position="1"/>
        <end position="35"/>
    </location>
</feature>